<accession>A0ABR9SQV9</accession>
<dbReference type="EMBL" id="JADDUM010000066">
    <property type="protein sequence ID" value="MBE8591296.1"/>
    <property type="molecule type" value="Genomic_DNA"/>
</dbReference>
<sequence>MDGMLMRKAMGTFATGVTVVTFFAGGEPAGMTANAFMSVSLDPALVVVSVRKQSRFNEWVKKGVSYGVNILVEDQLHMSSHFGGKHNPELVLPFEVDQDAPLLTGSMTHVIARTRDIHDAGDHFLYVGEVQYLHTNPEKQPLLFFSGAYGKLHAPKVG</sequence>
<name>A0ABR9SQV9_9PSED</name>
<dbReference type="InterPro" id="IPR002563">
    <property type="entry name" value="Flavin_Rdtase-like_dom"/>
</dbReference>
<dbReference type="Gene3D" id="2.30.110.10">
    <property type="entry name" value="Electron Transport, Fmn-binding Protein, Chain A"/>
    <property type="match status" value="1"/>
</dbReference>
<dbReference type="PANTHER" id="PTHR30466">
    <property type="entry name" value="FLAVIN REDUCTASE"/>
    <property type="match status" value="1"/>
</dbReference>
<dbReference type="InterPro" id="IPR012349">
    <property type="entry name" value="Split_barrel_FMN-bd"/>
</dbReference>
<dbReference type="Proteomes" id="UP000613075">
    <property type="component" value="Unassembled WGS sequence"/>
</dbReference>
<gene>
    <name evidence="3" type="ORF">IQK56_10350</name>
</gene>
<proteinExistence type="predicted"/>
<evidence type="ECO:0000313" key="4">
    <source>
        <dbReference type="Proteomes" id="UP000613075"/>
    </source>
</evidence>
<feature type="domain" description="Flavin reductase like" evidence="2">
    <location>
        <begin position="10"/>
        <end position="151"/>
    </location>
</feature>
<comment type="caution">
    <text evidence="3">The sequence shown here is derived from an EMBL/GenBank/DDBJ whole genome shotgun (WGS) entry which is preliminary data.</text>
</comment>
<evidence type="ECO:0000313" key="3">
    <source>
        <dbReference type="EMBL" id="MBE8591296.1"/>
    </source>
</evidence>
<protein>
    <submittedName>
        <fullName evidence="3">Flavin reductase family protein</fullName>
    </submittedName>
</protein>
<reference evidence="3 4" key="1">
    <citation type="submission" date="2020-10" db="EMBL/GenBank/DDBJ databases">
        <title>The draft genomes of Cyclamen pathogen Pseudomonas sp.</title>
        <authorList>
            <person name="Fujikawa T."/>
            <person name="Sawada H."/>
        </authorList>
    </citation>
    <scope>NUCLEOTIDE SEQUENCE [LARGE SCALE GENOMIC DNA]</scope>
    <source>
        <strain evidence="3 4">MAFF 301449</strain>
    </source>
</reference>
<organism evidence="3 4">
    <name type="scientific">Pseudomonas cyclaminis</name>
    <dbReference type="NCBI Taxonomy" id="2781239"/>
    <lineage>
        <taxon>Bacteria</taxon>
        <taxon>Pseudomonadati</taxon>
        <taxon>Pseudomonadota</taxon>
        <taxon>Gammaproteobacteria</taxon>
        <taxon>Pseudomonadales</taxon>
        <taxon>Pseudomonadaceae</taxon>
        <taxon>Pseudomonas</taxon>
    </lineage>
</organism>
<dbReference type="Pfam" id="PF01613">
    <property type="entry name" value="Flavin_Reduct"/>
    <property type="match status" value="1"/>
</dbReference>
<keyword evidence="1" id="KW-0560">Oxidoreductase</keyword>
<evidence type="ECO:0000259" key="2">
    <source>
        <dbReference type="SMART" id="SM00903"/>
    </source>
</evidence>
<dbReference type="InterPro" id="IPR050268">
    <property type="entry name" value="NADH-dep_flavin_reductase"/>
</dbReference>
<dbReference type="SUPFAM" id="SSF50475">
    <property type="entry name" value="FMN-binding split barrel"/>
    <property type="match status" value="1"/>
</dbReference>
<keyword evidence="4" id="KW-1185">Reference proteome</keyword>
<dbReference type="PANTHER" id="PTHR30466:SF1">
    <property type="entry name" value="FMN REDUCTASE (NADH) RUTF"/>
    <property type="match status" value="1"/>
</dbReference>
<evidence type="ECO:0000256" key="1">
    <source>
        <dbReference type="ARBA" id="ARBA00023002"/>
    </source>
</evidence>
<dbReference type="SMART" id="SM00903">
    <property type="entry name" value="Flavin_Reduct"/>
    <property type="match status" value="1"/>
</dbReference>